<name>D7DVL2_NOSA0</name>
<protein>
    <submittedName>
        <fullName evidence="2">Uncharacterized protein</fullName>
    </submittedName>
</protein>
<keyword evidence="1" id="KW-1133">Transmembrane helix</keyword>
<reference evidence="2 3" key="1">
    <citation type="journal article" date="2010" name="PLoS ONE">
        <title>Genome erosion in a nitrogen-fixing vertically transmitted endosymbiotic multicellular cyanobacterium.</title>
        <authorList>
            <person name="Ran L."/>
            <person name="Larsson J."/>
            <person name="Vigil-Stenman T."/>
            <person name="Nylander J.A."/>
            <person name="Ininbergs K."/>
            <person name="Zheng W.W."/>
            <person name="Lapidus A."/>
            <person name="Lowry S."/>
            <person name="Haselkorn R."/>
            <person name="Bergman B."/>
        </authorList>
    </citation>
    <scope>NUCLEOTIDE SEQUENCE [LARGE SCALE GENOMIC DNA]</scope>
    <source>
        <strain evidence="2 3">0708</strain>
    </source>
</reference>
<dbReference type="AlphaFoldDB" id="D7DVL2"/>
<dbReference type="RefSeq" id="WP_013189779.1">
    <property type="nucleotide sequence ID" value="NC_014248.1"/>
</dbReference>
<evidence type="ECO:0000256" key="1">
    <source>
        <dbReference type="SAM" id="Phobius"/>
    </source>
</evidence>
<dbReference type="Proteomes" id="UP000001511">
    <property type="component" value="Chromosome"/>
</dbReference>
<sequence>MRKSGNKSRFKLQIINKSALILLAVLLGIVAVSSIWIWWMMLWIPEKSYQGKLPPLKTAEITL</sequence>
<evidence type="ECO:0000313" key="2">
    <source>
        <dbReference type="EMBL" id="ADI62759.1"/>
    </source>
</evidence>
<gene>
    <name evidence="2" type="ordered locus">Aazo_0112</name>
</gene>
<feature type="transmembrane region" description="Helical" evidence="1">
    <location>
        <begin position="20"/>
        <end position="39"/>
    </location>
</feature>
<keyword evidence="1" id="KW-0472">Membrane</keyword>
<keyword evidence="3" id="KW-1185">Reference proteome</keyword>
<dbReference type="eggNOG" id="COG2234">
    <property type="taxonomic scope" value="Bacteria"/>
</dbReference>
<dbReference type="EMBL" id="CP002059">
    <property type="protein sequence ID" value="ADI62759.1"/>
    <property type="molecule type" value="Genomic_DNA"/>
</dbReference>
<dbReference type="KEGG" id="naz:Aazo_0112"/>
<dbReference type="HOGENOM" id="CLU_2881376_0_0_3"/>
<proteinExistence type="predicted"/>
<evidence type="ECO:0000313" key="3">
    <source>
        <dbReference type="Proteomes" id="UP000001511"/>
    </source>
</evidence>
<keyword evidence="1" id="KW-0812">Transmembrane</keyword>
<accession>D7DVL2</accession>
<organism evidence="2 3">
    <name type="scientific">Nostoc azollae (strain 0708)</name>
    <name type="common">Anabaena azollae (strain 0708)</name>
    <dbReference type="NCBI Taxonomy" id="551115"/>
    <lineage>
        <taxon>Bacteria</taxon>
        <taxon>Bacillati</taxon>
        <taxon>Cyanobacteriota</taxon>
        <taxon>Cyanophyceae</taxon>
        <taxon>Nostocales</taxon>
        <taxon>Nostocaceae</taxon>
        <taxon>Trichormus</taxon>
    </lineage>
</organism>